<evidence type="ECO:0000259" key="5">
    <source>
        <dbReference type="PROSITE" id="PS51720"/>
    </source>
</evidence>
<evidence type="ECO:0000256" key="4">
    <source>
        <dbReference type="SAM" id="Phobius"/>
    </source>
</evidence>
<evidence type="ECO:0000313" key="7">
    <source>
        <dbReference type="Proteomes" id="UP000694389"/>
    </source>
</evidence>
<dbReference type="InterPro" id="IPR045058">
    <property type="entry name" value="GIMA/IAN/Toc"/>
</dbReference>
<dbReference type="FunFam" id="3.40.50.300:FF:000366">
    <property type="entry name" value="GTPase, IMAP family member 2"/>
    <property type="match status" value="1"/>
</dbReference>
<keyword evidence="2" id="KW-0547">Nucleotide-binding</keyword>
<dbReference type="CDD" id="cd01852">
    <property type="entry name" value="AIG1"/>
    <property type="match status" value="1"/>
</dbReference>
<dbReference type="InterPro" id="IPR006703">
    <property type="entry name" value="G_AIG1"/>
</dbReference>
<dbReference type="PROSITE" id="PS51720">
    <property type="entry name" value="G_AIG1"/>
    <property type="match status" value="1"/>
</dbReference>
<keyword evidence="7" id="KW-1185">Reference proteome</keyword>
<comment type="similarity">
    <text evidence="1">Belongs to the TRAFAC class TrmE-Era-EngA-EngB-Septin-like GTPase superfamily. AIG1/Toc34/Toc159-like paraseptin GTPase family. IAN subfamily.</text>
</comment>
<dbReference type="PANTHER" id="PTHR10903">
    <property type="entry name" value="GTPASE, IMAP FAMILY MEMBER-RELATED"/>
    <property type="match status" value="1"/>
</dbReference>
<evidence type="ECO:0000256" key="3">
    <source>
        <dbReference type="ARBA" id="ARBA00023134"/>
    </source>
</evidence>
<keyword evidence="4" id="KW-0812">Transmembrane</keyword>
<organism evidence="6 7">
    <name type="scientific">Dicentrarchus labrax</name>
    <name type="common">European seabass</name>
    <name type="synonym">Morone labrax</name>
    <dbReference type="NCBI Taxonomy" id="13489"/>
    <lineage>
        <taxon>Eukaryota</taxon>
        <taxon>Metazoa</taxon>
        <taxon>Chordata</taxon>
        <taxon>Craniata</taxon>
        <taxon>Vertebrata</taxon>
        <taxon>Euteleostomi</taxon>
        <taxon>Actinopterygii</taxon>
        <taxon>Neopterygii</taxon>
        <taxon>Teleostei</taxon>
        <taxon>Neoteleostei</taxon>
        <taxon>Acanthomorphata</taxon>
        <taxon>Eupercaria</taxon>
        <taxon>Moronidae</taxon>
        <taxon>Dicentrarchus</taxon>
    </lineage>
</organism>
<keyword evidence="4" id="KW-1133">Transmembrane helix</keyword>
<dbReference type="Proteomes" id="UP000694389">
    <property type="component" value="Unassembled WGS sequence"/>
</dbReference>
<reference evidence="6" key="1">
    <citation type="submission" date="2025-08" db="UniProtKB">
        <authorList>
            <consortium name="Ensembl"/>
        </authorList>
    </citation>
    <scope>IDENTIFICATION</scope>
</reference>
<accession>A0A8C4DXS0</accession>
<proteinExistence type="inferred from homology"/>
<dbReference type="Pfam" id="PF04548">
    <property type="entry name" value="AIG1"/>
    <property type="match status" value="1"/>
</dbReference>
<reference evidence="6" key="2">
    <citation type="submission" date="2025-09" db="UniProtKB">
        <authorList>
            <consortium name="Ensembl"/>
        </authorList>
    </citation>
    <scope>IDENTIFICATION</scope>
</reference>
<dbReference type="Ensembl" id="ENSDLAT00005011786.2">
    <property type="protein sequence ID" value="ENSDLAP00005010768.2"/>
    <property type="gene ID" value="ENSDLAG00005005576.2"/>
</dbReference>
<dbReference type="InterPro" id="IPR027417">
    <property type="entry name" value="P-loop_NTPase"/>
</dbReference>
<evidence type="ECO:0000313" key="6">
    <source>
        <dbReference type="Ensembl" id="ENSDLAP00005010768.2"/>
    </source>
</evidence>
<dbReference type="GO" id="GO:0005525">
    <property type="term" value="F:GTP binding"/>
    <property type="evidence" value="ECO:0007669"/>
    <property type="project" value="UniProtKB-KW"/>
</dbReference>
<keyword evidence="3" id="KW-0342">GTP-binding</keyword>
<evidence type="ECO:0000256" key="1">
    <source>
        <dbReference type="ARBA" id="ARBA00008535"/>
    </source>
</evidence>
<evidence type="ECO:0000256" key="2">
    <source>
        <dbReference type="ARBA" id="ARBA00022741"/>
    </source>
</evidence>
<feature type="domain" description="AIG1-type G" evidence="5">
    <location>
        <begin position="19"/>
        <end position="210"/>
    </location>
</feature>
<protein>
    <recommendedName>
        <fullName evidence="5">AIG1-type G domain-containing protein</fullName>
    </recommendedName>
</protein>
<dbReference type="SUPFAM" id="SSF52540">
    <property type="entry name" value="P-loop containing nucleoside triphosphate hydrolases"/>
    <property type="match status" value="1"/>
</dbReference>
<name>A0A8C4DXS0_DICLA</name>
<dbReference type="PANTHER" id="PTHR10903:SF62">
    <property type="entry name" value="GTPASE IMAP FAMILY MEMBER 4-LIKE-RELATED"/>
    <property type="match status" value="1"/>
</dbReference>
<keyword evidence="4" id="KW-0472">Membrane</keyword>
<feature type="transmembrane region" description="Helical" evidence="4">
    <location>
        <begin position="244"/>
        <end position="265"/>
    </location>
</feature>
<dbReference type="AlphaFoldDB" id="A0A8C4DXS0"/>
<sequence length="270" mass="30585">MDGKHMYSIIDGQFSLSVSNTWRIVIIGKTGAGKSSLGNTIFGKKCFNSGHTFNSETTECKAETRSVNGRSITLIDTPGFFDTDRSEEELKREIVRCIIECAPGPHAFLIVLKVERFTEHEQAVIKKIHEYFSKEVFRYTVVLFTHGDQLEEGKKIEEMVHQHKFLRDLVEKCGSRNNRFQVEELLKSIDKMTEANKGSCYTNETLQKVENKIQQEEELIRQSSGNKSDGKFREQAKASVFKKILLKAAGIGITSLIGALFGMAMRSFIE</sequence>
<dbReference type="GeneTree" id="ENSGT01150000286992"/>
<dbReference type="Gene3D" id="3.40.50.300">
    <property type="entry name" value="P-loop containing nucleotide triphosphate hydrolases"/>
    <property type="match status" value="1"/>
</dbReference>